<evidence type="ECO:0000256" key="7">
    <source>
        <dbReference type="ARBA" id="ARBA00023163"/>
    </source>
</evidence>
<dbReference type="InterPro" id="IPR036322">
    <property type="entry name" value="WD40_repeat_dom_sf"/>
</dbReference>
<dbReference type="PROSITE" id="PS50082">
    <property type="entry name" value="WD_REPEATS_2"/>
    <property type="match status" value="2"/>
</dbReference>
<dbReference type="STRING" id="7217.B3MMX9"/>
<sequence>MTETNSGGTDFHGENPSPEEDSTGQSTSELIEATAGTNAGSAFNAEDENDCNSVDREDSASLFSSTTTTTRSKSPNTRKLNRLCRRARAPKLVQPLYKYGCHVREDHNHQIFGVQFNPFLDRGQPQVFATVGKDRVSIYECTRDYSCESEEESCPGIRLLQVYADPDTDESFYTCAWSYDVATGDPVLAAAGYRGVIRIFNPVKNQCSKNYIGHGHAINELKFHPVRPQLLLSGSKDHSLRLWNIQSDVCVAVFGGVEGHRDEVLSIDFDLRGDRIMSSGMDHSLKLWRLDKPDIKEAIELSSGYSPNKTTGPFPTIKEHFPDFSTRDIHRNYVDCVQWFGDFVFSKSCENSIVCWKPGKLSASWQEIQPQETATTVLHHFDYKMCEIWFVRFAFNAWQKVLALGNQQGTTFVWELDCNDPNMTKCSQLVHPKSNSTIRQTSFSKDGSILVCVCDDSTVWRWDRVN</sequence>
<proteinExistence type="inferred from homology"/>
<feature type="repeat" description="WD" evidence="11">
    <location>
        <begin position="257"/>
        <end position="298"/>
    </location>
</feature>
<accession>B3MMX9</accession>
<dbReference type="SMR" id="B3MMX9"/>
<dbReference type="GO" id="GO:0140718">
    <property type="term" value="P:facultative heterochromatin formation"/>
    <property type="evidence" value="ECO:0007669"/>
    <property type="project" value="EnsemblMetazoa"/>
</dbReference>
<dbReference type="eggNOG" id="KOG1034">
    <property type="taxonomic scope" value="Eukaryota"/>
</dbReference>
<feature type="compositionally biased region" description="Polar residues" evidence="12">
    <location>
        <begin position="23"/>
        <end position="41"/>
    </location>
</feature>
<keyword evidence="7" id="KW-0804">Transcription</keyword>
<evidence type="ECO:0000313" key="14">
    <source>
        <dbReference type="Proteomes" id="UP000007801"/>
    </source>
</evidence>
<dbReference type="PhylomeDB" id="B3MMX9"/>
<name>B3MMX9_DROAN</name>
<dbReference type="FunFam" id="2.130.10.10:FF:000056">
    <property type="entry name" value="Polycomb protein eed"/>
    <property type="match status" value="1"/>
</dbReference>
<organism evidence="13 14">
    <name type="scientific">Drosophila ananassae</name>
    <name type="common">Fruit fly</name>
    <dbReference type="NCBI Taxonomy" id="7217"/>
    <lineage>
        <taxon>Eukaryota</taxon>
        <taxon>Metazoa</taxon>
        <taxon>Ecdysozoa</taxon>
        <taxon>Arthropoda</taxon>
        <taxon>Hexapoda</taxon>
        <taxon>Insecta</taxon>
        <taxon>Pterygota</taxon>
        <taxon>Neoptera</taxon>
        <taxon>Endopterygota</taxon>
        <taxon>Diptera</taxon>
        <taxon>Brachycera</taxon>
        <taxon>Muscomorpha</taxon>
        <taxon>Ephydroidea</taxon>
        <taxon>Drosophilidae</taxon>
        <taxon>Drosophila</taxon>
        <taxon>Sophophora</taxon>
    </lineage>
</organism>
<dbReference type="GO" id="GO:0035098">
    <property type="term" value="C:ESC/E(Z) complex"/>
    <property type="evidence" value="ECO:0007669"/>
    <property type="project" value="EnsemblMetazoa"/>
</dbReference>
<evidence type="ECO:0000256" key="11">
    <source>
        <dbReference type="PROSITE-ProRule" id="PRU00221"/>
    </source>
</evidence>
<keyword evidence="14" id="KW-1185">Reference proteome</keyword>
<dbReference type="InterPro" id="IPR015943">
    <property type="entry name" value="WD40/YVTN_repeat-like_dom_sf"/>
</dbReference>
<dbReference type="InterPro" id="IPR019775">
    <property type="entry name" value="WD40_repeat_CS"/>
</dbReference>
<dbReference type="Pfam" id="PF00400">
    <property type="entry name" value="WD40"/>
    <property type="match status" value="3"/>
</dbReference>
<evidence type="ECO:0000256" key="5">
    <source>
        <dbReference type="ARBA" id="ARBA00022737"/>
    </source>
</evidence>
<dbReference type="SMART" id="SM00320">
    <property type="entry name" value="WD40"/>
    <property type="match status" value="6"/>
</dbReference>
<dbReference type="Gene3D" id="2.130.10.10">
    <property type="entry name" value="YVTN repeat-like/Quinoprotein amine dehydrogenase"/>
    <property type="match status" value="1"/>
</dbReference>
<evidence type="ECO:0000256" key="10">
    <source>
        <dbReference type="ARBA" id="ARBA00076259"/>
    </source>
</evidence>
<evidence type="ECO:0000256" key="1">
    <source>
        <dbReference type="ARBA" id="ARBA00004123"/>
    </source>
</evidence>
<gene>
    <name evidence="13" type="primary">Dana\GF15137</name>
    <name evidence="13" type="synonym">dana_GLEANR_15904</name>
    <name evidence="13" type="ORF">GF15137</name>
</gene>
<keyword evidence="8" id="KW-0539">Nucleus</keyword>
<keyword evidence="4 11" id="KW-0853">WD repeat</keyword>
<dbReference type="InParanoid" id="B3MMX9"/>
<dbReference type="InterPro" id="IPR001680">
    <property type="entry name" value="WD40_rpt"/>
</dbReference>
<comment type="similarity">
    <text evidence="2">Belongs to the WD repeat ESC family.</text>
</comment>
<feature type="compositionally biased region" description="Low complexity" evidence="12">
    <location>
        <begin position="60"/>
        <end position="77"/>
    </location>
</feature>
<dbReference type="PROSITE" id="PS50294">
    <property type="entry name" value="WD_REPEATS_REGION"/>
    <property type="match status" value="2"/>
</dbReference>
<protein>
    <recommendedName>
        <fullName evidence="9">Polycomb protein esc</fullName>
    </recommendedName>
    <alternativeName>
        <fullName evidence="10">Protein extra sex combs</fullName>
    </alternativeName>
</protein>
<evidence type="ECO:0000256" key="9">
    <source>
        <dbReference type="ARBA" id="ARBA00072179"/>
    </source>
</evidence>
<dbReference type="OMA" id="RDVHRNY"/>
<evidence type="ECO:0000256" key="4">
    <source>
        <dbReference type="ARBA" id="ARBA00022574"/>
    </source>
</evidence>
<comment type="subcellular location">
    <subcellularLocation>
        <location evidence="1">Nucleus</location>
    </subcellularLocation>
</comment>
<evidence type="ECO:0000256" key="6">
    <source>
        <dbReference type="ARBA" id="ARBA00023015"/>
    </source>
</evidence>
<keyword evidence="5" id="KW-0677">Repeat</keyword>
<dbReference type="SUPFAM" id="SSF50978">
    <property type="entry name" value="WD40 repeat-like"/>
    <property type="match status" value="1"/>
</dbReference>
<keyword evidence="3" id="KW-0678">Repressor</keyword>
<feature type="repeat" description="WD" evidence="11">
    <location>
        <begin position="211"/>
        <end position="253"/>
    </location>
</feature>
<feature type="region of interest" description="Disordered" evidence="12">
    <location>
        <begin position="1"/>
        <end position="78"/>
    </location>
</feature>
<evidence type="ECO:0000313" key="13">
    <source>
        <dbReference type="EMBL" id="EDV31004.1"/>
    </source>
</evidence>
<dbReference type="OrthoDB" id="7318948at2759"/>
<dbReference type="HOGENOM" id="CLU_032683_1_0_1"/>
<keyword evidence="6" id="KW-0805">Transcription regulation</keyword>
<evidence type="ECO:0000256" key="2">
    <source>
        <dbReference type="ARBA" id="ARBA00008075"/>
    </source>
</evidence>
<dbReference type="CTD" id="34611"/>
<dbReference type="GeneID" id="6497950"/>
<dbReference type="EMBL" id="CH902620">
    <property type="protein sequence ID" value="EDV31004.1"/>
    <property type="molecule type" value="Genomic_DNA"/>
</dbReference>
<evidence type="ECO:0000256" key="12">
    <source>
        <dbReference type="SAM" id="MobiDB-lite"/>
    </source>
</evidence>
<dbReference type="InterPro" id="IPR051243">
    <property type="entry name" value="PcG_WD-repeat"/>
</dbReference>
<dbReference type="AlphaFoldDB" id="B3MMX9"/>
<dbReference type="KEGG" id="dan:6497950"/>
<dbReference type="Proteomes" id="UP000007801">
    <property type="component" value="Unassembled WGS sequence"/>
</dbReference>
<reference evidence="13 14" key="1">
    <citation type="journal article" date="2007" name="Nature">
        <title>Evolution of genes and genomes on the Drosophila phylogeny.</title>
        <authorList>
            <consortium name="Drosophila 12 Genomes Consortium"/>
            <person name="Clark A.G."/>
            <person name="Eisen M.B."/>
            <person name="Smith D.R."/>
            <person name="Bergman C.M."/>
            <person name="Oliver B."/>
            <person name="Markow T.A."/>
            <person name="Kaufman T.C."/>
            <person name="Kellis M."/>
            <person name="Gelbart W."/>
            <person name="Iyer V.N."/>
            <person name="Pollard D.A."/>
            <person name="Sackton T.B."/>
            <person name="Larracuente A.M."/>
            <person name="Singh N.D."/>
            <person name="Abad J.P."/>
            <person name="Abt D.N."/>
            <person name="Adryan B."/>
            <person name="Aguade M."/>
            <person name="Akashi H."/>
            <person name="Anderson W.W."/>
            <person name="Aquadro C.F."/>
            <person name="Ardell D.H."/>
            <person name="Arguello R."/>
            <person name="Artieri C.G."/>
            <person name="Barbash D.A."/>
            <person name="Barker D."/>
            <person name="Barsanti P."/>
            <person name="Batterham P."/>
            <person name="Batzoglou S."/>
            <person name="Begun D."/>
            <person name="Bhutkar A."/>
            <person name="Blanco E."/>
            <person name="Bosak S.A."/>
            <person name="Bradley R.K."/>
            <person name="Brand A.D."/>
            <person name="Brent M.R."/>
            <person name="Brooks A.N."/>
            <person name="Brown R.H."/>
            <person name="Butlin R.K."/>
            <person name="Caggese C."/>
            <person name="Calvi B.R."/>
            <person name="Bernardo de Carvalho A."/>
            <person name="Caspi A."/>
            <person name="Castrezana S."/>
            <person name="Celniker S.E."/>
            <person name="Chang J.L."/>
            <person name="Chapple C."/>
            <person name="Chatterji S."/>
            <person name="Chinwalla A."/>
            <person name="Civetta A."/>
            <person name="Clifton S.W."/>
            <person name="Comeron J.M."/>
            <person name="Costello J.C."/>
            <person name="Coyne J.A."/>
            <person name="Daub J."/>
            <person name="David R.G."/>
            <person name="Delcher A.L."/>
            <person name="Delehaunty K."/>
            <person name="Do C.B."/>
            <person name="Ebling H."/>
            <person name="Edwards K."/>
            <person name="Eickbush T."/>
            <person name="Evans J.D."/>
            <person name="Filipski A."/>
            <person name="Findeiss S."/>
            <person name="Freyhult E."/>
            <person name="Fulton L."/>
            <person name="Fulton R."/>
            <person name="Garcia A.C."/>
            <person name="Gardiner A."/>
            <person name="Garfield D.A."/>
            <person name="Garvin B.E."/>
            <person name="Gibson G."/>
            <person name="Gilbert D."/>
            <person name="Gnerre S."/>
            <person name="Godfrey J."/>
            <person name="Good R."/>
            <person name="Gotea V."/>
            <person name="Gravely B."/>
            <person name="Greenberg A.J."/>
            <person name="Griffiths-Jones S."/>
            <person name="Gross S."/>
            <person name="Guigo R."/>
            <person name="Gustafson E.A."/>
            <person name="Haerty W."/>
            <person name="Hahn M.W."/>
            <person name="Halligan D.L."/>
            <person name="Halpern A.L."/>
            <person name="Halter G.M."/>
            <person name="Han M.V."/>
            <person name="Heger A."/>
            <person name="Hillier L."/>
            <person name="Hinrichs A.S."/>
            <person name="Holmes I."/>
            <person name="Hoskins R.A."/>
            <person name="Hubisz M.J."/>
            <person name="Hultmark D."/>
            <person name="Huntley M.A."/>
            <person name="Jaffe D.B."/>
            <person name="Jagadeeshan S."/>
            <person name="Jeck W.R."/>
            <person name="Johnson J."/>
            <person name="Jones C.D."/>
            <person name="Jordan W.C."/>
            <person name="Karpen G.H."/>
            <person name="Kataoka E."/>
            <person name="Keightley P.D."/>
            <person name="Kheradpour P."/>
            <person name="Kirkness E.F."/>
            <person name="Koerich L.B."/>
            <person name="Kristiansen K."/>
            <person name="Kudrna D."/>
            <person name="Kulathinal R.J."/>
            <person name="Kumar S."/>
            <person name="Kwok R."/>
            <person name="Lander E."/>
            <person name="Langley C.H."/>
            <person name="Lapoint R."/>
            <person name="Lazzaro B.P."/>
            <person name="Lee S.J."/>
            <person name="Levesque L."/>
            <person name="Li R."/>
            <person name="Lin C.F."/>
            <person name="Lin M.F."/>
            <person name="Lindblad-Toh K."/>
            <person name="Llopart A."/>
            <person name="Long M."/>
            <person name="Low L."/>
            <person name="Lozovsky E."/>
            <person name="Lu J."/>
            <person name="Luo M."/>
            <person name="Machado C.A."/>
            <person name="Makalowski W."/>
            <person name="Marzo M."/>
            <person name="Matsuda M."/>
            <person name="Matzkin L."/>
            <person name="McAllister B."/>
            <person name="McBride C.S."/>
            <person name="McKernan B."/>
            <person name="McKernan K."/>
            <person name="Mendez-Lago M."/>
            <person name="Minx P."/>
            <person name="Mollenhauer M.U."/>
            <person name="Montooth K."/>
            <person name="Mount S.M."/>
            <person name="Mu X."/>
            <person name="Myers E."/>
            <person name="Negre B."/>
            <person name="Newfeld S."/>
            <person name="Nielsen R."/>
            <person name="Noor M.A."/>
            <person name="O'Grady P."/>
            <person name="Pachter L."/>
            <person name="Papaceit M."/>
            <person name="Parisi M.J."/>
            <person name="Parisi M."/>
            <person name="Parts L."/>
            <person name="Pedersen J.S."/>
            <person name="Pesole G."/>
            <person name="Phillippy A.M."/>
            <person name="Ponting C.P."/>
            <person name="Pop M."/>
            <person name="Porcelli D."/>
            <person name="Powell J.R."/>
            <person name="Prohaska S."/>
            <person name="Pruitt K."/>
            <person name="Puig M."/>
            <person name="Quesneville H."/>
            <person name="Ram K.R."/>
            <person name="Rand D."/>
            <person name="Rasmussen M.D."/>
            <person name="Reed L.K."/>
            <person name="Reenan R."/>
            <person name="Reily A."/>
            <person name="Remington K.A."/>
            <person name="Rieger T.T."/>
            <person name="Ritchie M.G."/>
            <person name="Robin C."/>
            <person name="Rogers Y.H."/>
            <person name="Rohde C."/>
            <person name="Rozas J."/>
            <person name="Rubenfield M.J."/>
            <person name="Ruiz A."/>
            <person name="Russo S."/>
            <person name="Salzberg S.L."/>
            <person name="Sanchez-Gracia A."/>
            <person name="Saranga D.J."/>
            <person name="Sato H."/>
            <person name="Schaeffer S.W."/>
            <person name="Schatz M.C."/>
            <person name="Schlenke T."/>
            <person name="Schwartz R."/>
            <person name="Segarra C."/>
            <person name="Singh R.S."/>
            <person name="Sirot L."/>
            <person name="Sirota M."/>
            <person name="Sisneros N.B."/>
            <person name="Smith C.D."/>
            <person name="Smith T.F."/>
            <person name="Spieth J."/>
            <person name="Stage D.E."/>
            <person name="Stark A."/>
            <person name="Stephan W."/>
            <person name="Strausberg R.L."/>
            <person name="Strempel S."/>
            <person name="Sturgill D."/>
            <person name="Sutton G."/>
            <person name="Sutton G.G."/>
            <person name="Tao W."/>
            <person name="Teichmann S."/>
            <person name="Tobari Y.N."/>
            <person name="Tomimura Y."/>
            <person name="Tsolas J.M."/>
            <person name="Valente V.L."/>
            <person name="Venter E."/>
            <person name="Venter J.C."/>
            <person name="Vicario S."/>
            <person name="Vieira F.G."/>
            <person name="Vilella A.J."/>
            <person name="Villasante A."/>
            <person name="Walenz B."/>
            <person name="Wang J."/>
            <person name="Wasserman M."/>
            <person name="Watts T."/>
            <person name="Wilson D."/>
            <person name="Wilson R.K."/>
            <person name="Wing R.A."/>
            <person name="Wolfner M.F."/>
            <person name="Wong A."/>
            <person name="Wong G.K."/>
            <person name="Wu C.I."/>
            <person name="Wu G."/>
            <person name="Yamamoto D."/>
            <person name="Yang H.P."/>
            <person name="Yang S.P."/>
            <person name="Yorke J.A."/>
            <person name="Yoshida K."/>
            <person name="Zdobnov E."/>
            <person name="Zhang P."/>
            <person name="Zhang Y."/>
            <person name="Zimin A.V."/>
            <person name="Baldwin J."/>
            <person name="Abdouelleil A."/>
            <person name="Abdulkadir J."/>
            <person name="Abebe A."/>
            <person name="Abera B."/>
            <person name="Abreu J."/>
            <person name="Acer S.C."/>
            <person name="Aftuck L."/>
            <person name="Alexander A."/>
            <person name="An P."/>
            <person name="Anderson E."/>
            <person name="Anderson S."/>
            <person name="Arachi H."/>
            <person name="Azer M."/>
            <person name="Bachantsang P."/>
            <person name="Barry A."/>
            <person name="Bayul T."/>
            <person name="Berlin A."/>
            <person name="Bessette D."/>
            <person name="Bloom T."/>
            <person name="Blye J."/>
            <person name="Boguslavskiy L."/>
            <person name="Bonnet C."/>
            <person name="Boukhgalter B."/>
            <person name="Bourzgui I."/>
            <person name="Brown A."/>
            <person name="Cahill P."/>
            <person name="Channer S."/>
            <person name="Cheshatsang Y."/>
            <person name="Chuda L."/>
            <person name="Citroen M."/>
            <person name="Collymore A."/>
            <person name="Cooke P."/>
            <person name="Costello M."/>
            <person name="D'Aco K."/>
            <person name="Daza R."/>
            <person name="De Haan G."/>
            <person name="DeGray S."/>
            <person name="DeMaso C."/>
            <person name="Dhargay N."/>
            <person name="Dooley K."/>
            <person name="Dooley E."/>
            <person name="Doricent M."/>
            <person name="Dorje P."/>
            <person name="Dorjee K."/>
            <person name="Dupes A."/>
            <person name="Elong R."/>
            <person name="Falk J."/>
            <person name="Farina A."/>
            <person name="Faro S."/>
            <person name="Ferguson D."/>
            <person name="Fisher S."/>
            <person name="Foley C.D."/>
            <person name="Franke A."/>
            <person name="Friedrich D."/>
            <person name="Gadbois L."/>
            <person name="Gearin G."/>
            <person name="Gearin C.R."/>
            <person name="Giannoukos G."/>
            <person name="Goode T."/>
            <person name="Graham J."/>
            <person name="Grandbois E."/>
            <person name="Grewal S."/>
            <person name="Gyaltsen K."/>
            <person name="Hafez N."/>
            <person name="Hagos B."/>
            <person name="Hall J."/>
            <person name="Henson C."/>
            <person name="Hollinger A."/>
            <person name="Honan T."/>
            <person name="Huard M.D."/>
            <person name="Hughes L."/>
            <person name="Hurhula B."/>
            <person name="Husby M.E."/>
            <person name="Kamat A."/>
            <person name="Kanga B."/>
            <person name="Kashin S."/>
            <person name="Khazanovich D."/>
            <person name="Kisner P."/>
            <person name="Lance K."/>
            <person name="Lara M."/>
            <person name="Lee W."/>
            <person name="Lennon N."/>
            <person name="Letendre F."/>
            <person name="LeVine R."/>
            <person name="Lipovsky A."/>
            <person name="Liu X."/>
            <person name="Liu J."/>
            <person name="Liu S."/>
            <person name="Lokyitsang T."/>
            <person name="Lokyitsang Y."/>
            <person name="Lubonja R."/>
            <person name="Lui A."/>
            <person name="MacDonald P."/>
            <person name="Magnisalis V."/>
            <person name="Maru K."/>
            <person name="Matthews C."/>
            <person name="McCusker W."/>
            <person name="McDonough S."/>
            <person name="Mehta T."/>
            <person name="Meldrim J."/>
            <person name="Meneus L."/>
            <person name="Mihai O."/>
            <person name="Mihalev A."/>
            <person name="Mihova T."/>
            <person name="Mittelman R."/>
            <person name="Mlenga V."/>
            <person name="Montmayeur A."/>
            <person name="Mulrain L."/>
            <person name="Navidi A."/>
            <person name="Naylor J."/>
            <person name="Negash T."/>
            <person name="Nguyen T."/>
            <person name="Nguyen N."/>
            <person name="Nicol R."/>
            <person name="Norbu C."/>
            <person name="Norbu N."/>
            <person name="Novod N."/>
            <person name="O'Neill B."/>
            <person name="Osman S."/>
            <person name="Markiewicz E."/>
            <person name="Oyono O.L."/>
            <person name="Patti C."/>
            <person name="Phunkhang P."/>
            <person name="Pierre F."/>
            <person name="Priest M."/>
            <person name="Raghuraman S."/>
            <person name="Rege F."/>
            <person name="Reyes R."/>
            <person name="Rise C."/>
            <person name="Rogov P."/>
            <person name="Ross K."/>
            <person name="Ryan E."/>
            <person name="Settipalli S."/>
            <person name="Shea T."/>
            <person name="Sherpa N."/>
            <person name="Shi L."/>
            <person name="Shih D."/>
            <person name="Sparrow T."/>
            <person name="Spaulding J."/>
            <person name="Stalker J."/>
            <person name="Stange-Thomann N."/>
            <person name="Stavropoulos S."/>
            <person name="Stone C."/>
            <person name="Strader C."/>
            <person name="Tesfaye S."/>
            <person name="Thomson T."/>
            <person name="Thoulutsang Y."/>
            <person name="Thoulutsang D."/>
            <person name="Topham K."/>
            <person name="Topping I."/>
            <person name="Tsamla T."/>
            <person name="Vassiliev H."/>
            <person name="Vo A."/>
            <person name="Wangchuk T."/>
            <person name="Wangdi T."/>
            <person name="Weiand M."/>
            <person name="Wilkinson J."/>
            <person name="Wilson A."/>
            <person name="Yadav S."/>
            <person name="Young G."/>
            <person name="Yu Q."/>
            <person name="Zembek L."/>
            <person name="Zhong D."/>
            <person name="Zimmer A."/>
            <person name="Zwirko Z."/>
            <person name="Jaffe D.B."/>
            <person name="Alvarez P."/>
            <person name="Brockman W."/>
            <person name="Butler J."/>
            <person name="Chin C."/>
            <person name="Gnerre S."/>
            <person name="Grabherr M."/>
            <person name="Kleber M."/>
            <person name="Mauceli E."/>
            <person name="MacCallum I."/>
        </authorList>
    </citation>
    <scope>NUCLEOTIDE SEQUENCE [LARGE SCALE GENOMIC DNA]</scope>
    <source>
        <strain evidence="14">Tucson 14024-0371.13</strain>
    </source>
</reference>
<dbReference type="PROSITE" id="PS00678">
    <property type="entry name" value="WD_REPEATS_1"/>
    <property type="match status" value="1"/>
</dbReference>
<dbReference type="FunCoup" id="B3MMX9">
    <property type="interactions" value="1699"/>
</dbReference>
<dbReference type="PANTHER" id="PTHR10253">
    <property type="entry name" value="POLYCOMB PROTEIN"/>
    <property type="match status" value="1"/>
</dbReference>
<evidence type="ECO:0000256" key="8">
    <source>
        <dbReference type="ARBA" id="ARBA00023242"/>
    </source>
</evidence>
<evidence type="ECO:0000256" key="3">
    <source>
        <dbReference type="ARBA" id="ARBA00022491"/>
    </source>
</evidence>